<name>A0A8J3ZUV7_9ACTN</name>
<dbReference type="Pfam" id="PF13358">
    <property type="entry name" value="DDE_3"/>
    <property type="match status" value="1"/>
</dbReference>
<dbReference type="NCBIfam" id="NF033545">
    <property type="entry name" value="transpos_IS630"/>
    <property type="match status" value="1"/>
</dbReference>
<dbReference type="InterPro" id="IPR036397">
    <property type="entry name" value="RNaseH_sf"/>
</dbReference>
<dbReference type="SUPFAM" id="SSF46689">
    <property type="entry name" value="Homeodomain-like"/>
    <property type="match status" value="1"/>
</dbReference>
<dbReference type="InterPro" id="IPR009057">
    <property type="entry name" value="Homeodomain-like_sf"/>
</dbReference>
<evidence type="ECO:0000313" key="2">
    <source>
        <dbReference type="EMBL" id="GIJ69397.1"/>
    </source>
</evidence>
<keyword evidence="3" id="KW-1185">Reference proteome</keyword>
<dbReference type="GO" id="GO:0003676">
    <property type="term" value="F:nucleic acid binding"/>
    <property type="evidence" value="ECO:0007669"/>
    <property type="project" value="InterPro"/>
</dbReference>
<dbReference type="RefSeq" id="WP_203929327.1">
    <property type="nucleotide sequence ID" value="NZ_BOPH01000062.1"/>
</dbReference>
<evidence type="ECO:0000313" key="3">
    <source>
        <dbReference type="Proteomes" id="UP000635606"/>
    </source>
</evidence>
<feature type="domain" description="Tc1-like transposase DDE" evidence="1">
    <location>
        <begin position="175"/>
        <end position="320"/>
    </location>
</feature>
<organism evidence="2 3">
    <name type="scientific">Virgisporangium ochraceum</name>
    <dbReference type="NCBI Taxonomy" id="65505"/>
    <lineage>
        <taxon>Bacteria</taxon>
        <taxon>Bacillati</taxon>
        <taxon>Actinomycetota</taxon>
        <taxon>Actinomycetes</taxon>
        <taxon>Micromonosporales</taxon>
        <taxon>Micromonosporaceae</taxon>
        <taxon>Virgisporangium</taxon>
    </lineage>
</organism>
<dbReference type="Pfam" id="PF13565">
    <property type="entry name" value="HTH_32"/>
    <property type="match status" value="1"/>
</dbReference>
<accession>A0A8J3ZUV7</accession>
<proteinExistence type="predicted"/>
<dbReference type="InterPro" id="IPR052702">
    <property type="entry name" value="MscS-like_channel"/>
</dbReference>
<sequence>MPSPVAVPIVLTDDEREQLQAWSRRPSSAQALALRARIVLACADAAGESNGVIAASLGVSRNSVTKWRNRFATDRLDGLLDEPRPGRPRTIADADVERVITTTLETTPRNATHWSTRSLAGEVGLSQTAVSRIWRAFGLQPHRQDTWKLSKDPQFIDKVRDVVGLYLDPPERAVVLCVDEKSQIQALDRTAPVLPMMPGTPARASHDYLRAGTSSLYAALDMATGKVVGSLHTRHRAIEFKKFLTKLDQEVPADLDVHVVLDNASTHKTPAIKRWLLAHPRFVLHFTPTSSSWLNLVERWFGELTTKKLQRGTHRSVRALNADIRAWIEDWNDNPRPYVWTKTADQILESIARY</sequence>
<dbReference type="Gene3D" id="3.30.420.10">
    <property type="entry name" value="Ribonuclease H-like superfamily/Ribonuclease H"/>
    <property type="match status" value="1"/>
</dbReference>
<dbReference type="PANTHER" id="PTHR30347">
    <property type="entry name" value="POTASSIUM CHANNEL RELATED"/>
    <property type="match status" value="1"/>
</dbReference>
<protein>
    <submittedName>
        <fullName evidence="2">IS630 family transposase</fullName>
    </submittedName>
</protein>
<gene>
    <name evidence="2" type="ORF">Voc01_043140</name>
</gene>
<dbReference type="InterPro" id="IPR012337">
    <property type="entry name" value="RNaseH-like_sf"/>
</dbReference>
<dbReference type="InterPro" id="IPR038717">
    <property type="entry name" value="Tc1-like_DDE_dom"/>
</dbReference>
<reference evidence="2" key="1">
    <citation type="submission" date="2021-01" db="EMBL/GenBank/DDBJ databases">
        <title>Whole genome shotgun sequence of Virgisporangium ochraceum NBRC 16418.</title>
        <authorList>
            <person name="Komaki H."/>
            <person name="Tamura T."/>
        </authorList>
    </citation>
    <scope>NUCLEOTIDE SEQUENCE</scope>
    <source>
        <strain evidence="2">NBRC 16418</strain>
    </source>
</reference>
<dbReference type="AlphaFoldDB" id="A0A8J3ZUV7"/>
<evidence type="ECO:0000259" key="1">
    <source>
        <dbReference type="Pfam" id="PF13358"/>
    </source>
</evidence>
<comment type="caution">
    <text evidence="2">The sequence shown here is derived from an EMBL/GenBank/DDBJ whole genome shotgun (WGS) entry which is preliminary data.</text>
</comment>
<dbReference type="InterPro" id="IPR047655">
    <property type="entry name" value="Transpos_IS630-like"/>
</dbReference>
<dbReference type="PANTHER" id="PTHR30347:SF1">
    <property type="entry name" value="MECHANOSENSITIVE CHANNEL MSCK"/>
    <property type="match status" value="1"/>
</dbReference>
<dbReference type="EMBL" id="BOPH01000062">
    <property type="protein sequence ID" value="GIJ69397.1"/>
    <property type="molecule type" value="Genomic_DNA"/>
</dbReference>
<dbReference type="Proteomes" id="UP000635606">
    <property type="component" value="Unassembled WGS sequence"/>
</dbReference>
<dbReference type="SUPFAM" id="SSF53098">
    <property type="entry name" value="Ribonuclease H-like"/>
    <property type="match status" value="1"/>
</dbReference>